<evidence type="ECO:0000313" key="3">
    <source>
        <dbReference type="Proteomes" id="UP000322927"/>
    </source>
</evidence>
<evidence type="ECO:0000313" key="2">
    <source>
        <dbReference type="EMBL" id="QES38636.1"/>
    </source>
</evidence>
<dbReference type="Pfam" id="PF12770">
    <property type="entry name" value="CHAT"/>
    <property type="match status" value="1"/>
</dbReference>
<accession>A0A5P2C7D2</accession>
<gene>
    <name evidence="2" type="ORF">DEJ48_39270</name>
</gene>
<protein>
    <recommendedName>
        <fullName evidence="1">CHAT domain-containing protein</fullName>
    </recommendedName>
</protein>
<evidence type="ECO:0000259" key="1">
    <source>
        <dbReference type="Pfam" id="PF12770"/>
    </source>
</evidence>
<name>A0A5P2C7D2_STRVZ</name>
<dbReference type="AlphaFoldDB" id="A0A5P2C7D2"/>
<feature type="domain" description="CHAT" evidence="1">
    <location>
        <begin position="737"/>
        <end position="1019"/>
    </location>
</feature>
<sequence length="1021" mass="111700">MSPWWTAADLFTEITRLTLEHAPRADRMLLALETASEQIAVSRQALAQLNRRRNRFLPGRRAVARREQAEAASERAELADTLQAAGWLLAGPYCVSLDPEDMADSFARWVSPYRLCGIVYRDAINGQRVSWPLDGTMPERGNRIAGMPDATSMLALAMDFLDEALRIGPASLRTQCQVKRARVAALLSAAEPDNAPRHWEVARSAVQDIGHVEVEPQDLEHHLEALAVVARHHHLAPGLRLRTAIGGPARQLRTLCSADANLGILANLCAVVHPADLPELWEEIHALYSESAELSRSPRFWMLLAHQSVENVLSCPSGPLSYSELIPAVEADCDRRAVSSRSRAATLTHAALHVRADDLGRVIRLLHRVKQYDQGFADTYAAMIDWVLLTCRKRHAQQCAAEGRHDEAIMQYLVSVETATEFASHHQLPTICTSLADHSLKALLKSGTDSELGIRASALLAIAEPVMTGLGGALDERAGFVRGFGQHLMHTLVTWGRQDRQDRHTSDAPQSLPALVTHHHLLFKGLDFRLLTQNAGPHQLPAHAKILHAEIAEQETACGPYVPERSGALDGLFGMPGDTSGFCFVSEAEIGPEEQAKPSVGNNRRAADHQITQSLLADTYQAEGARVRPGMTTVNNLLGAMTGEDTVVISLFLAEDRTRHLGPDGYATLLVCCQITDNEQTVRVVPLIDLPAGHITVVDPERANAFSIHWAAVPVGEAREGVNADPLGYPVSLHGEETLARLYAVLGGPPAQMLQGWWTQGKRHLCFWPHGPLHFAPFHLLHSNGRPLADDWTVTTVSSSSQLSPHPSSAPSSAVAGPRRLLIAGSPSGGTQYGLAHQPGVTEHVQKLRGHLTAEHAFDTVLLQQDATPEAVMAAAPKNQYLHIAAHSSQDAEAPWHQCLYLEPDENGEGRLFAHQILTLDLRGVRLVTLSACESALGRYDANDNHRGLAAAFLLAGVTTVIGTLWPVTVPVTTLFFEELYSRLGAHCPKRDAFRHAQQNTRQAFPEYRDWGAFVFIGDWR</sequence>
<dbReference type="InterPro" id="IPR024983">
    <property type="entry name" value="CHAT_dom"/>
</dbReference>
<dbReference type="EMBL" id="CP029192">
    <property type="protein sequence ID" value="QES38636.1"/>
    <property type="molecule type" value="Genomic_DNA"/>
</dbReference>
<dbReference type="Proteomes" id="UP000322927">
    <property type="component" value="Chromosome"/>
</dbReference>
<proteinExistence type="predicted"/>
<organism evidence="2 3">
    <name type="scientific">Streptomyces venezuelae</name>
    <dbReference type="NCBI Taxonomy" id="54571"/>
    <lineage>
        <taxon>Bacteria</taxon>
        <taxon>Bacillati</taxon>
        <taxon>Actinomycetota</taxon>
        <taxon>Actinomycetes</taxon>
        <taxon>Kitasatosporales</taxon>
        <taxon>Streptomycetaceae</taxon>
        <taxon>Streptomyces</taxon>
    </lineage>
</organism>
<reference evidence="2 3" key="1">
    <citation type="submission" date="2018-05" db="EMBL/GenBank/DDBJ databases">
        <title>Streptomyces venezuelae.</title>
        <authorList>
            <person name="Kim W."/>
            <person name="Lee N."/>
            <person name="Cho B.-K."/>
        </authorList>
    </citation>
    <scope>NUCLEOTIDE SEQUENCE [LARGE SCALE GENOMIC DNA]</scope>
    <source>
        <strain evidence="2 3">ATCC 14584</strain>
    </source>
</reference>